<accession>A0A5J4TCL2</accession>
<dbReference type="PANTHER" id="PTHR45703:SF36">
    <property type="entry name" value="DYNEIN HEAVY CHAIN, CYTOPLASMIC"/>
    <property type="match status" value="1"/>
</dbReference>
<dbReference type="GO" id="GO:0007018">
    <property type="term" value="P:microtubule-based movement"/>
    <property type="evidence" value="ECO:0007669"/>
    <property type="project" value="InterPro"/>
</dbReference>
<comment type="caution">
    <text evidence="2">The sequence shown here is derived from an EMBL/GenBank/DDBJ whole genome shotgun (WGS) entry which is preliminary data.</text>
</comment>
<dbReference type="InterPro" id="IPR024743">
    <property type="entry name" value="Dynein_HC_stalk"/>
</dbReference>
<reference evidence="2 3" key="1">
    <citation type="submission" date="2019-03" db="EMBL/GenBank/DDBJ databases">
        <title>Single cell metagenomics reveals metabolic interactions within the superorganism composed of flagellate Streblomastix strix and complex community of Bacteroidetes bacteria on its surface.</title>
        <authorList>
            <person name="Treitli S.C."/>
            <person name="Kolisko M."/>
            <person name="Husnik F."/>
            <person name="Keeling P."/>
            <person name="Hampl V."/>
        </authorList>
    </citation>
    <scope>NUCLEOTIDE SEQUENCE [LARGE SCALE GENOMIC DNA]</scope>
    <source>
        <strain evidence="2">ST1C</strain>
    </source>
</reference>
<dbReference type="PANTHER" id="PTHR45703">
    <property type="entry name" value="DYNEIN HEAVY CHAIN"/>
    <property type="match status" value="1"/>
</dbReference>
<dbReference type="GO" id="GO:0045505">
    <property type="term" value="F:dynein intermediate chain binding"/>
    <property type="evidence" value="ECO:0007669"/>
    <property type="project" value="InterPro"/>
</dbReference>
<name>A0A5J4TCL2_9EUKA</name>
<sequence>MAELTIQQEEVEGKEEIVCKEEAVVTQKANEAEALAEDAQNNLIKAIPKYNAAIKAVQSLDKINISEVKSYSRPHELVMFVIASVCLLFNQPQIWEQDIKLLKTKFFGKQEDYDKYILDEKMKVKLRATYINSPKYQPEVVMNASKTAKSLYSYSHIA</sequence>
<dbReference type="Pfam" id="PF12777">
    <property type="entry name" value="MT"/>
    <property type="match status" value="1"/>
</dbReference>
<evidence type="ECO:0000259" key="1">
    <source>
        <dbReference type="Pfam" id="PF12777"/>
    </source>
</evidence>
<dbReference type="OrthoDB" id="447173at2759"/>
<dbReference type="Gene3D" id="1.20.920.20">
    <property type="match status" value="1"/>
</dbReference>
<protein>
    <submittedName>
        <fullName evidence="2">Putative dynein heavy chain</fullName>
    </submittedName>
</protein>
<dbReference type="GO" id="GO:0030286">
    <property type="term" value="C:dynein complex"/>
    <property type="evidence" value="ECO:0007669"/>
    <property type="project" value="InterPro"/>
</dbReference>
<proteinExistence type="predicted"/>
<dbReference type="InterPro" id="IPR026983">
    <property type="entry name" value="DHC"/>
</dbReference>
<organism evidence="2 3">
    <name type="scientific">Streblomastix strix</name>
    <dbReference type="NCBI Taxonomy" id="222440"/>
    <lineage>
        <taxon>Eukaryota</taxon>
        <taxon>Metamonada</taxon>
        <taxon>Preaxostyla</taxon>
        <taxon>Oxymonadida</taxon>
        <taxon>Streblomastigidae</taxon>
        <taxon>Streblomastix</taxon>
    </lineage>
</organism>
<evidence type="ECO:0000313" key="3">
    <source>
        <dbReference type="Proteomes" id="UP000324800"/>
    </source>
</evidence>
<gene>
    <name evidence="2" type="ORF">EZS28_048475</name>
</gene>
<feature type="domain" description="Dynein heavy chain coiled coil stalk" evidence="1">
    <location>
        <begin position="6"/>
        <end position="154"/>
    </location>
</feature>
<dbReference type="AlphaFoldDB" id="A0A5J4TCL2"/>
<dbReference type="Proteomes" id="UP000324800">
    <property type="component" value="Unassembled WGS sequence"/>
</dbReference>
<evidence type="ECO:0000313" key="2">
    <source>
        <dbReference type="EMBL" id="KAA6355998.1"/>
    </source>
</evidence>
<dbReference type="EMBL" id="SNRW01033700">
    <property type="protein sequence ID" value="KAA6355998.1"/>
    <property type="molecule type" value="Genomic_DNA"/>
</dbReference>
<dbReference type="GO" id="GO:0051959">
    <property type="term" value="F:dynein light intermediate chain binding"/>
    <property type="evidence" value="ECO:0007669"/>
    <property type="project" value="InterPro"/>
</dbReference>
<feature type="non-terminal residue" evidence="2">
    <location>
        <position position="158"/>
    </location>
</feature>